<sequence length="197" mass="20265">MPLSQSSDASRNPEPRHVGVLLAAGAGRRYGKPKVLVDGWLDTAVGALRGGGCADVVVVLGAAQIVPPPRVTAVVAPDWEDGLSASVRAGLAGADRMRADYAVLHVIDTPDVGPAVVARVLDRAARSGAGLARAYFGDRPGHPVVLARAHWPAVLAWLSGDQGAGAYLRGRADVERVDCADLADGRDIDFPAGAPEG</sequence>
<dbReference type="InterPro" id="IPR029044">
    <property type="entry name" value="Nucleotide-diphossugar_trans"/>
</dbReference>
<dbReference type="AlphaFoldDB" id="A0AAJ3NT13"/>
<dbReference type="InterPro" id="IPR025877">
    <property type="entry name" value="MobA-like_NTP_Trfase"/>
</dbReference>
<evidence type="ECO:0000259" key="1">
    <source>
        <dbReference type="Pfam" id="PF12804"/>
    </source>
</evidence>
<evidence type="ECO:0000313" key="3">
    <source>
        <dbReference type="Proteomes" id="UP000193387"/>
    </source>
</evidence>
<feature type="domain" description="MobA-like NTP transferase" evidence="1">
    <location>
        <begin position="19"/>
        <end position="170"/>
    </location>
</feature>
<accession>A0AAJ3NT13</accession>
<dbReference type="Proteomes" id="UP000193387">
    <property type="component" value="Unassembled WGS sequence"/>
</dbReference>
<dbReference type="PANTHER" id="PTHR43777:SF1">
    <property type="entry name" value="MOLYBDENUM COFACTOR CYTIDYLYLTRANSFERASE"/>
    <property type="match status" value="1"/>
</dbReference>
<keyword evidence="3" id="KW-1185">Reference proteome</keyword>
<organism evidence="2 3">
    <name type="scientific">Mycobacterium saskatchewanense</name>
    <dbReference type="NCBI Taxonomy" id="220927"/>
    <lineage>
        <taxon>Bacteria</taxon>
        <taxon>Bacillati</taxon>
        <taxon>Actinomycetota</taxon>
        <taxon>Actinomycetes</taxon>
        <taxon>Mycobacteriales</taxon>
        <taxon>Mycobacteriaceae</taxon>
        <taxon>Mycobacterium</taxon>
        <taxon>Mycobacterium simiae complex</taxon>
    </lineage>
</organism>
<evidence type="ECO:0000313" key="2">
    <source>
        <dbReference type="EMBL" id="ORW73549.1"/>
    </source>
</evidence>
<protein>
    <submittedName>
        <fullName evidence="2">Molybdopterin-guanine dinucleotide biosynthesis protein MobA</fullName>
    </submittedName>
</protein>
<comment type="caution">
    <text evidence="2">The sequence shown here is derived from an EMBL/GenBank/DDBJ whole genome shotgun (WGS) entry which is preliminary data.</text>
</comment>
<dbReference type="RefSeq" id="WP_085254547.1">
    <property type="nucleotide sequence ID" value="NZ_AP022573.1"/>
</dbReference>
<dbReference type="CDD" id="cd04182">
    <property type="entry name" value="GT_2_like_f"/>
    <property type="match status" value="1"/>
</dbReference>
<dbReference type="Pfam" id="PF12804">
    <property type="entry name" value="NTP_transf_3"/>
    <property type="match status" value="1"/>
</dbReference>
<dbReference type="GO" id="GO:0016779">
    <property type="term" value="F:nucleotidyltransferase activity"/>
    <property type="evidence" value="ECO:0007669"/>
    <property type="project" value="UniProtKB-ARBA"/>
</dbReference>
<name>A0AAJ3NT13_9MYCO</name>
<gene>
    <name evidence="2" type="ORF">AWC23_06680</name>
</gene>
<dbReference type="SUPFAM" id="SSF53448">
    <property type="entry name" value="Nucleotide-diphospho-sugar transferases"/>
    <property type="match status" value="1"/>
</dbReference>
<dbReference type="Gene3D" id="3.90.550.10">
    <property type="entry name" value="Spore Coat Polysaccharide Biosynthesis Protein SpsA, Chain A"/>
    <property type="match status" value="1"/>
</dbReference>
<dbReference type="EMBL" id="LQPR01000015">
    <property type="protein sequence ID" value="ORW73549.1"/>
    <property type="molecule type" value="Genomic_DNA"/>
</dbReference>
<reference evidence="2 3" key="1">
    <citation type="submission" date="2016-01" db="EMBL/GenBank/DDBJ databases">
        <title>The new phylogeny of the genus Mycobacterium.</title>
        <authorList>
            <person name="Tarcisio F."/>
            <person name="Conor M."/>
            <person name="Antonella G."/>
            <person name="Elisabetta G."/>
            <person name="Giulia F.S."/>
            <person name="Sara T."/>
            <person name="Anna F."/>
            <person name="Clotilde B."/>
            <person name="Roberto B."/>
            <person name="Veronica D.S."/>
            <person name="Fabio R."/>
            <person name="Monica P."/>
            <person name="Olivier J."/>
            <person name="Enrico T."/>
            <person name="Nicola S."/>
        </authorList>
    </citation>
    <scope>NUCLEOTIDE SEQUENCE [LARGE SCALE GENOMIC DNA]</scope>
    <source>
        <strain evidence="2 3">DSM 44616</strain>
    </source>
</reference>
<dbReference type="PANTHER" id="PTHR43777">
    <property type="entry name" value="MOLYBDENUM COFACTOR CYTIDYLYLTRANSFERASE"/>
    <property type="match status" value="1"/>
</dbReference>
<proteinExistence type="predicted"/>